<dbReference type="InterPro" id="IPR027417">
    <property type="entry name" value="P-loop_NTPase"/>
</dbReference>
<accession>A0A926FPH5</accession>
<dbReference type="GO" id="GO:0005737">
    <property type="term" value="C:cytoplasm"/>
    <property type="evidence" value="ECO:0007669"/>
    <property type="project" value="TreeGrafter"/>
</dbReference>
<dbReference type="InterPro" id="IPR005654">
    <property type="entry name" value="ATPase_AFG1-like"/>
</dbReference>
<organism evidence="3">
    <name type="scientific">Aeromonas hydrophila</name>
    <dbReference type="NCBI Taxonomy" id="644"/>
    <lineage>
        <taxon>Bacteria</taxon>
        <taxon>Pseudomonadati</taxon>
        <taxon>Pseudomonadota</taxon>
        <taxon>Gammaproteobacteria</taxon>
        <taxon>Aeromonadales</taxon>
        <taxon>Aeromonadaceae</taxon>
        <taxon>Aeromonas</taxon>
    </lineage>
</organism>
<sequence>MKAIDRMTPQQKYQQDLQRPGFVADPAQAMAVARLERLYQDLCQTPTPTRSRGLLGWLQKPKPRAPILGLYMWGGVGRGKTWLMDTFSTACRESASCAFTSTVSCTGYTMSSRG</sequence>
<evidence type="ECO:0000313" key="3">
    <source>
        <dbReference type="EMBL" id="MBC8673773.1"/>
    </source>
</evidence>
<evidence type="ECO:0000256" key="2">
    <source>
        <dbReference type="ARBA" id="ARBA00022840"/>
    </source>
</evidence>
<dbReference type="GO" id="GO:0051301">
    <property type="term" value="P:cell division"/>
    <property type="evidence" value="ECO:0007669"/>
    <property type="project" value="UniProtKB-KW"/>
</dbReference>
<comment type="caution">
    <text evidence="3">The sequence shown here is derived from an EMBL/GenBank/DDBJ whole genome shotgun (WGS) entry which is preliminary data.</text>
</comment>
<keyword evidence="3" id="KW-0131">Cell cycle</keyword>
<gene>
    <name evidence="3" type="primary">zapE</name>
    <name evidence="3" type="ORF">H2136_02635</name>
</gene>
<proteinExistence type="predicted"/>
<keyword evidence="3" id="KW-0132">Cell division</keyword>
<keyword evidence="2" id="KW-0067">ATP-binding</keyword>
<dbReference type="PANTHER" id="PTHR12169:SF6">
    <property type="entry name" value="AFG1-LIKE ATPASE"/>
    <property type="match status" value="1"/>
</dbReference>
<dbReference type="EMBL" id="JACLAN010000001">
    <property type="protein sequence ID" value="MBC8673773.1"/>
    <property type="molecule type" value="Genomic_DNA"/>
</dbReference>
<name>A0A926FPH5_AERHY</name>
<dbReference type="PANTHER" id="PTHR12169">
    <property type="entry name" value="ATPASE N2B"/>
    <property type="match status" value="1"/>
</dbReference>
<dbReference type="AlphaFoldDB" id="A0A926FPH5"/>
<evidence type="ECO:0000256" key="1">
    <source>
        <dbReference type="ARBA" id="ARBA00022741"/>
    </source>
</evidence>
<dbReference type="GO" id="GO:0005524">
    <property type="term" value="F:ATP binding"/>
    <property type="evidence" value="ECO:0007669"/>
    <property type="project" value="UniProtKB-KW"/>
</dbReference>
<dbReference type="GO" id="GO:0032153">
    <property type="term" value="C:cell division site"/>
    <property type="evidence" value="ECO:0007669"/>
    <property type="project" value="TreeGrafter"/>
</dbReference>
<dbReference type="GO" id="GO:0016887">
    <property type="term" value="F:ATP hydrolysis activity"/>
    <property type="evidence" value="ECO:0007669"/>
    <property type="project" value="InterPro"/>
</dbReference>
<keyword evidence="1" id="KW-0547">Nucleotide-binding</keyword>
<dbReference type="Gene3D" id="3.40.50.300">
    <property type="entry name" value="P-loop containing nucleotide triphosphate hydrolases"/>
    <property type="match status" value="1"/>
</dbReference>
<reference evidence="3" key="1">
    <citation type="submission" date="2020-07" db="EMBL/GenBank/DDBJ databases">
        <title>Carbapenem Resistant Aeromonas hydrophila Carrying blacphA7 Isolated from Two Solid Organ Transplant Patients.</title>
        <authorList>
            <person name="Hilt E."/>
            <person name="Fitzwater S.P."/>
            <person name="Ward K."/>
            <person name="De St Maurice A."/>
            <person name="Chandrasekaran S."/>
            <person name="Garner O.B."/>
            <person name="Yang S."/>
        </authorList>
    </citation>
    <scope>NUCLEOTIDE SEQUENCE</scope>
    <source>
        <strain evidence="3">B-1</strain>
    </source>
</reference>
<dbReference type="Pfam" id="PF03969">
    <property type="entry name" value="AFG1_ATPase"/>
    <property type="match status" value="1"/>
</dbReference>
<protein>
    <submittedName>
        <fullName evidence="3">Cell division protein ZapE</fullName>
    </submittedName>
</protein>